<feature type="short sequence motif" description="GXSXG" evidence="5">
    <location>
        <begin position="59"/>
        <end position="63"/>
    </location>
</feature>
<comment type="domain">
    <text evidence="6">The nitrogen atoms of the two glycine residues in the GGXR motif define the oxyanion hole, and stabilize the oxyanion that forms during the nucleophilic attack by the catalytic serine during substrate cleavage.</text>
</comment>
<keyword evidence="5 6" id="KW-0442">Lipid degradation</keyword>
<feature type="domain" description="PNPLA" evidence="8">
    <location>
        <begin position="17"/>
        <end position="235"/>
    </location>
</feature>
<dbReference type="PANTHER" id="PTHR32176:SF50">
    <property type="entry name" value="PATATIN"/>
    <property type="match status" value="1"/>
</dbReference>
<dbReference type="Gene3D" id="3.40.1090.10">
    <property type="entry name" value="Cytosolic phospholipase A2 catalytic domain"/>
    <property type="match status" value="1"/>
</dbReference>
<keyword evidence="3 5" id="KW-0443">Lipid metabolism</keyword>
<evidence type="ECO:0000256" key="7">
    <source>
        <dbReference type="SAM" id="MobiDB-lite"/>
    </source>
</evidence>
<feature type="short sequence motif" description="DGA/G" evidence="5">
    <location>
        <begin position="222"/>
        <end position="224"/>
    </location>
</feature>
<evidence type="ECO:0000256" key="5">
    <source>
        <dbReference type="PROSITE-ProRule" id="PRU01161"/>
    </source>
</evidence>
<proteinExistence type="inferred from homology"/>
<dbReference type="GO" id="GO:0006952">
    <property type="term" value="P:defense response"/>
    <property type="evidence" value="ECO:0007669"/>
    <property type="project" value="UniProtKB-KW"/>
</dbReference>
<evidence type="ECO:0000259" key="8">
    <source>
        <dbReference type="PROSITE" id="PS51635"/>
    </source>
</evidence>
<feature type="active site" description="Nucleophile" evidence="5">
    <location>
        <position position="61"/>
    </location>
</feature>
<keyword evidence="5 6" id="KW-0378">Hydrolase</keyword>
<evidence type="ECO:0000313" key="10">
    <source>
        <dbReference type="Proteomes" id="UP001497457"/>
    </source>
</evidence>
<dbReference type="EMBL" id="OZ075117">
    <property type="protein sequence ID" value="CAL5084110.1"/>
    <property type="molecule type" value="Genomic_DNA"/>
</dbReference>
<reference evidence="9 10" key="2">
    <citation type="submission" date="2024-10" db="EMBL/GenBank/DDBJ databases">
        <authorList>
            <person name="Ryan C."/>
        </authorList>
    </citation>
    <scope>NUCLEOTIDE SEQUENCE [LARGE SCALE GENOMIC DNA]</scope>
</reference>
<comment type="similarity">
    <text evidence="1 6">Belongs to the patatin family.</text>
</comment>
<dbReference type="Proteomes" id="UP001497457">
    <property type="component" value="Chromosome 7b"/>
</dbReference>
<evidence type="ECO:0000313" key="9">
    <source>
        <dbReference type="EMBL" id="CAL5084110.1"/>
    </source>
</evidence>
<dbReference type="EC" id="3.1.1.-" evidence="6"/>
<keyword evidence="10" id="KW-1185">Reference proteome</keyword>
<dbReference type="Pfam" id="PF01734">
    <property type="entry name" value="Patatin"/>
    <property type="match status" value="1"/>
</dbReference>
<evidence type="ECO:0000256" key="3">
    <source>
        <dbReference type="ARBA" id="ARBA00023098"/>
    </source>
</evidence>
<evidence type="ECO:0000256" key="4">
    <source>
        <dbReference type="ARBA" id="ARBA00025642"/>
    </source>
</evidence>
<feature type="compositionally biased region" description="Polar residues" evidence="7">
    <location>
        <begin position="384"/>
        <end position="394"/>
    </location>
</feature>
<comment type="function">
    <text evidence="6">Lipolytic acyl hydrolase (LAH).</text>
</comment>
<dbReference type="InterPro" id="IPR016035">
    <property type="entry name" value="Acyl_Trfase/lysoPLipase"/>
</dbReference>
<reference evidence="10" key="1">
    <citation type="submission" date="2024-06" db="EMBL/GenBank/DDBJ databases">
        <authorList>
            <person name="Ryan C."/>
        </authorList>
    </citation>
    <scope>NUCLEOTIDE SEQUENCE [LARGE SCALE GENOMIC DNA]</scope>
</reference>
<dbReference type="PROSITE" id="PS51635">
    <property type="entry name" value="PNPLA"/>
    <property type="match status" value="1"/>
</dbReference>
<feature type="region of interest" description="Disordered" evidence="7">
    <location>
        <begin position="372"/>
        <end position="394"/>
    </location>
</feature>
<keyword evidence="2" id="KW-0611">Plant defense</keyword>
<evidence type="ECO:0000256" key="2">
    <source>
        <dbReference type="ARBA" id="ARBA00022821"/>
    </source>
</evidence>
<feature type="active site" description="Proton acceptor" evidence="5">
    <location>
        <position position="222"/>
    </location>
</feature>
<dbReference type="GO" id="GO:0016787">
    <property type="term" value="F:hydrolase activity"/>
    <property type="evidence" value="ECO:0007669"/>
    <property type="project" value="UniProtKB-UniRule"/>
</dbReference>
<gene>
    <name evidence="9" type="ORF">URODEC1_LOCUS110346</name>
</gene>
<dbReference type="SUPFAM" id="SSF52151">
    <property type="entry name" value="FabD/lysophospholipase-like"/>
    <property type="match status" value="1"/>
</dbReference>
<dbReference type="InterPro" id="IPR002641">
    <property type="entry name" value="PNPLA_dom"/>
</dbReference>
<evidence type="ECO:0000256" key="6">
    <source>
        <dbReference type="RuleBase" id="RU361262"/>
    </source>
</evidence>
<feature type="short sequence motif" description="GXGXXG" evidence="5">
    <location>
        <begin position="21"/>
        <end position="26"/>
    </location>
</feature>
<sequence length="394" mass="42873">MASSLPQPVVGRRVTVLTIDGGGIRGIIPGTILAFLEKKLQELDGADARLADYFDYIAGTSTGGLITAMLAAPDKDKRPLFSAKKINEFYMENGPRIFPQRSWPDLVNTLIEIKGPKYDGKFLRSKIQSLLGTTRMHETLANIVIPTFDVKNLQPTIFSTFDAQTMPLKDALLSDVCISTSAATYLPAHFFQTKDEADKDTASVSKNFSQSFTTTRDFNLIDGGVSANNPTLLTINQITRKMIVDKQDLFTGGPTDYDKFLVISLGTGSAKNAAMYTAKDAAGYSSAALVDYNVSILFQALHSEKNYLRIQDDSLKGTAATVDVATKENMEELVRIGEGMLAKTVSRVDMETGKPVPVPEEGTNADALTRFAKKLSDERKARKTSSQGKPSSAL</sequence>
<organism evidence="9 10">
    <name type="scientific">Urochloa decumbens</name>
    <dbReference type="NCBI Taxonomy" id="240449"/>
    <lineage>
        <taxon>Eukaryota</taxon>
        <taxon>Viridiplantae</taxon>
        <taxon>Streptophyta</taxon>
        <taxon>Embryophyta</taxon>
        <taxon>Tracheophyta</taxon>
        <taxon>Spermatophyta</taxon>
        <taxon>Magnoliopsida</taxon>
        <taxon>Liliopsida</taxon>
        <taxon>Poales</taxon>
        <taxon>Poaceae</taxon>
        <taxon>PACMAD clade</taxon>
        <taxon>Panicoideae</taxon>
        <taxon>Panicodae</taxon>
        <taxon>Paniceae</taxon>
        <taxon>Melinidinae</taxon>
        <taxon>Urochloa</taxon>
    </lineage>
</organism>
<evidence type="ECO:0000256" key="1">
    <source>
        <dbReference type="ARBA" id="ARBA00010240"/>
    </source>
</evidence>
<dbReference type="AlphaFoldDB" id="A0ABC9FZV4"/>
<dbReference type="PANTHER" id="PTHR32176">
    <property type="entry name" value="XYLOSE ISOMERASE"/>
    <property type="match status" value="1"/>
</dbReference>
<protein>
    <recommendedName>
        <fullName evidence="6">Patatin</fullName>
        <ecNumber evidence="6">3.1.1.-</ecNumber>
    </recommendedName>
</protein>
<dbReference type="GO" id="GO:0016042">
    <property type="term" value="P:lipid catabolic process"/>
    <property type="evidence" value="ECO:0007669"/>
    <property type="project" value="UniProtKB-UniRule"/>
</dbReference>
<accession>A0ABC9FZV4</accession>
<comment type="function">
    <text evidence="4">Possesses non-specific lipolytic acyl hydrolase (LAH) activity. Hydrolyzes phospholipids as well as galactolipids. May play a role in disease resistance.</text>
</comment>
<name>A0ABC9FZV4_9POAL</name>